<protein>
    <submittedName>
        <fullName evidence="2">Ovipostatin 6</fullName>
    </submittedName>
</protein>
<evidence type="ECO:0000313" key="2">
    <source>
        <dbReference type="EMBL" id="KAK0064154.1"/>
    </source>
</evidence>
<reference evidence="2" key="2">
    <citation type="submission" date="2023-04" db="EMBL/GenBank/DDBJ databases">
        <authorList>
            <person name="Bu L."/>
            <person name="Lu L."/>
            <person name="Laidemitt M.R."/>
            <person name="Zhang S.M."/>
            <person name="Mutuku M."/>
            <person name="Mkoji G."/>
            <person name="Steinauer M."/>
            <person name="Loker E.S."/>
        </authorList>
    </citation>
    <scope>NUCLEOTIDE SEQUENCE</scope>
    <source>
        <strain evidence="2">KasaAsao</strain>
        <tissue evidence="2">Whole Snail</tissue>
    </source>
</reference>
<comment type="caution">
    <text evidence="2">The sequence shown here is derived from an EMBL/GenBank/DDBJ whole genome shotgun (WGS) entry which is preliminary data.</text>
</comment>
<reference evidence="2" key="1">
    <citation type="journal article" date="2023" name="PLoS Negl. Trop. Dis.">
        <title>A genome sequence for Biomphalaria pfeifferi, the major vector snail for the human-infecting parasite Schistosoma mansoni.</title>
        <authorList>
            <person name="Bu L."/>
            <person name="Lu L."/>
            <person name="Laidemitt M.R."/>
            <person name="Zhang S.M."/>
            <person name="Mutuku M."/>
            <person name="Mkoji G."/>
            <person name="Steinauer M."/>
            <person name="Loker E.S."/>
        </authorList>
    </citation>
    <scope>NUCLEOTIDE SEQUENCE</scope>
    <source>
        <strain evidence="2">KasaAsao</strain>
    </source>
</reference>
<evidence type="ECO:0000313" key="3">
    <source>
        <dbReference type="Proteomes" id="UP001233172"/>
    </source>
</evidence>
<sequence length="198" mass="22072">MLSLLTCICLAYISAVLSQDPTTICLPTAYYTNYTNLLTGDYGYIVTDFSKELFVEISKTTNLRLVLDFKNLKSYEIKANVCREARLPPSRIQTRCLPPYAKIIPTLSGYVGNAQVSYGAVSVQTWEVATEFDIVYRESFTVQSGQPYWLTMSQELGYHGTNNIYIYTNPKAGAADLWAFQIPPTCESEDLGGPIVIG</sequence>
<accession>A0AAD8C0A2</accession>
<gene>
    <name evidence="2" type="ORF">Bpfe_006339</name>
</gene>
<proteinExistence type="predicted"/>
<dbReference type="AlphaFoldDB" id="A0AAD8C0A2"/>
<organism evidence="2 3">
    <name type="scientific">Biomphalaria pfeifferi</name>
    <name type="common">Bloodfluke planorb</name>
    <name type="synonym">Freshwater snail</name>
    <dbReference type="NCBI Taxonomy" id="112525"/>
    <lineage>
        <taxon>Eukaryota</taxon>
        <taxon>Metazoa</taxon>
        <taxon>Spiralia</taxon>
        <taxon>Lophotrochozoa</taxon>
        <taxon>Mollusca</taxon>
        <taxon>Gastropoda</taxon>
        <taxon>Heterobranchia</taxon>
        <taxon>Euthyneura</taxon>
        <taxon>Panpulmonata</taxon>
        <taxon>Hygrophila</taxon>
        <taxon>Lymnaeoidea</taxon>
        <taxon>Planorbidae</taxon>
        <taxon>Biomphalaria</taxon>
    </lineage>
</organism>
<keyword evidence="3" id="KW-1185">Reference proteome</keyword>
<evidence type="ECO:0000256" key="1">
    <source>
        <dbReference type="SAM" id="SignalP"/>
    </source>
</evidence>
<dbReference type="Proteomes" id="UP001233172">
    <property type="component" value="Unassembled WGS sequence"/>
</dbReference>
<keyword evidence="1" id="KW-0732">Signal</keyword>
<feature type="signal peptide" evidence="1">
    <location>
        <begin position="1"/>
        <end position="18"/>
    </location>
</feature>
<name>A0AAD8C0A2_BIOPF</name>
<dbReference type="EMBL" id="JASAOG010000018">
    <property type="protein sequence ID" value="KAK0064154.1"/>
    <property type="molecule type" value="Genomic_DNA"/>
</dbReference>
<feature type="chain" id="PRO_5042142422" evidence="1">
    <location>
        <begin position="19"/>
        <end position="198"/>
    </location>
</feature>